<sequence length="92" mass="10599">MHLSTPLLVFTPFMIEIVGVAKERACRGDDEVSVHIQVHTENRSVLGIFRLIVCLFHDSNVEVIVAIPVLQRSFSFLPVVRKIDRRRYVLVR</sequence>
<reference evidence="1 2" key="1">
    <citation type="submission" date="2015-08" db="EMBL/GenBank/DDBJ databases">
        <title>Genomes of Isolates from Cabo Rojo, PR.</title>
        <authorList>
            <person name="Sanchez-Nieves R.L."/>
            <person name="Montalvo-Rodriguez R."/>
        </authorList>
    </citation>
    <scope>NUCLEOTIDE SEQUENCE [LARGE SCALE GENOMIC DNA]</scope>
    <source>
        <strain evidence="1 2">5</strain>
    </source>
</reference>
<proteinExistence type="predicted"/>
<name>A0A0M9AN76_9EURY</name>
<dbReference type="EMBL" id="LIST01000007">
    <property type="protein sequence ID" value="KOX95469.1"/>
    <property type="molecule type" value="Genomic_DNA"/>
</dbReference>
<keyword evidence="2" id="KW-1185">Reference proteome</keyword>
<protein>
    <submittedName>
        <fullName evidence="1">Uncharacterized protein</fullName>
    </submittedName>
</protein>
<gene>
    <name evidence="1" type="ORF">AMR74_15080</name>
</gene>
<accession>A0A0M9AN76</accession>
<comment type="caution">
    <text evidence="1">The sequence shown here is derived from an EMBL/GenBank/DDBJ whole genome shotgun (WGS) entry which is preliminary data.</text>
</comment>
<evidence type="ECO:0000313" key="2">
    <source>
        <dbReference type="Proteomes" id="UP000037747"/>
    </source>
</evidence>
<organism evidence="1 2">
    <name type="scientific">Halorubrum tropicale</name>
    <dbReference type="NCBI Taxonomy" id="1765655"/>
    <lineage>
        <taxon>Archaea</taxon>
        <taxon>Methanobacteriati</taxon>
        <taxon>Methanobacteriota</taxon>
        <taxon>Stenosarchaea group</taxon>
        <taxon>Halobacteria</taxon>
        <taxon>Halobacteriales</taxon>
        <taxon>Haloferacaceae</taxon>
        <taxon>Halorubrum</taxon>
    </lineage>
</organism>
<dbReference type="Proteomes" id="UP000037747">
    <property type="component" value="Unassembled WGS sequence"/>
</dbReference>
<dbReference type="AlphaFoldDB" id="A0A0M9AN76"/>
<evidence type="ECO:0000313" key="1">
    <source>
        <dbReference type="EMBL" id="KOX95469.1"/>
    </source>
</evidence>